<dbReference type="AlphaFoldDB" id="A0A6P8ARX4"/>
<dbReference type="Proteomes" id="UP000515153">
    <property type="component" value="Unplaced"/>
</dbReference>
<dbReference type="PROSITE" id="PS00175">
    <property type="entry name" value="PG_MUTASE"/>
    <property type="match status" value="1"/>
</dbReference>
<sequence length="386" mass="42367">MVKFDLIRHGESCSNVHFVQDGTTGEFANGPYNNPNPDGTTTVPGDHFFATVLTPYGVSQCVAERRRLESPVTVYPADKVQAVFSSPLERAVETAILTTPFKALKRCGWVIKLLPQLQEAVKYQCDVFSGPGLLERHVEKTQRLYVAILKAEGRVEDAEELDGVDITLDWTAMNEEVASAGGLRTRELVNESAEKLEARAVAAREVLAAKAVGNDDDRYLLFTHGQITEYLLNLPLCNPPKAKRIEFVLQGAGHVPRVLEAASLRSGMNAADARKDTEGRIKEGAEKYRVLEKVAWIKAMGRVPGDVPTACLDKPVPGMGKWPVQNGRFFLTTSLPEDERLLKELAGAAVAACKSTNPAKVMKGLWKQGEYSEKMLQMTVGMVAKK</sequence>
<dbReference type="SUPFAM" id="SSF53254">
    <property type="entry name" value="Phosphoglycerate mutase-like"/>
    <property type="match status" value="1"/>
</dbReference>
<gene>
    <name evidence="4" type="ORF">PgNI_09203</name>
</gene>
<keyword evidence="2" id="KW-0413">Isomerase</keyword>
<name>A0A6P8ARX4_PYRGI</name>
<organism evidence="3 4">
    <name type="scientific">Pyricularia grisea</name>
    <name type="common">Crabgrass-specific blast fungus</name>
    <name type="synonym">Magnaporthe grisea</name>
    <dbReference type="NCBI Taxonomy" id="148305"/>
    <lineage>
        <taxon>Eukaryota</taxon>
        <taxon>Fungi</taxon>
        <taxon>Dikarya</taxon>
        <taxon>Ascomycota</taxon>
        <taxon>Pezizomycotina</taxon>
        <taxon>Sordariomycetes</taxon>
        <taxon>Sordariomycetidae</taxon>
        <taxon>Magnaporthales</taxon>
        <taxon>Pyriculariaceae</taxon>
        <taxon>Pyricularia</taxon>
    </lineage>
</organism>
<accession>A0A6P8ARX4</accession>
<evidence type="ECO:0000313" key="4">
    <source>
        <dbReference type="RefSeq" id="XP_030977663.1"/>
    </source>
</evidence>
<dbReference type="InterPro" id="IPR029033">
    <property type="entry name" value="His_PPase_superfam"/>
</dbReference>
<evidence type="ECO:0000256" key="2">
    <source>
        <dbReference type="ARBA" id="ARBA00023235"/>
    </source>
</evidence>
<dbReference type="KEGG" id="pgri:PgNI_09203"/>
<reference evidence="4" key="2">
    <citation type="submission" date="2019-10" db="EMBL/GenBank/DDBJ databases">
        <authorList>
            <consortium name="NCBI Genome Project"/>
        </authorList>
    </citation>
    <scope>NUCLEOTIDE SEQUENCE</scope>
    <source>
        <strain evidence="4">NI907</strain>
    </source>
</reference>
<dbReference type="RefSeq" id="XP_030977663.1">
    <property type="nucleotide sequence ID" value="XM_031129190.1"/>
</dbReference>
<reference evidence="4" key="1">
    <citation type="journal article" date="2019" name="Mol. Biol. Evol.">
        <title>Blast fungal genomes show frequent chromosomal changes, gene gains and losses, and effector gene turnover.</title>
        <authorList>
            <person name="Gomez Luciano L.B."/>
            <person name="Jason Tsai I."/>
            <person name="Chuma I."/>
            <person name="Tosa Y."/>
            <person name="Chen Y.H."/>
            <person name="Li J.Y."/>
            <person name="Li M.Y."/>
            <person name="Jade Lu M.Y."/>
            <person name="Nakayashiki H."/>
            <person name="Li W.H."/>
        </authorList>
    </citation>
    <scope>NUCLEOTIDE SEQUENCE</scope>
    <source>
        <strain evidence="4">NI907</strain>
    </source>
</reference>
<dbReference type="Gene3D" id="3.40.50.1240">
    <property type="entry name" value="Phosphoglycerate mutase-like"/>
    <property type="match status" value="1"/>
</dbReference>
<evidence type="ECO:0000256" key="1">
    <source>
        <dbReference type="ARBA" id="ARBA00023152"/>
    </source>
</evidence>
<reference evidence="4" key="3">
    <citation type="submission" date="2025-08" db="UniProtKB">
        <authorList>
            <consortium name="RefSeq"/>
        </authorList>
    </citation>
    <scope>IDENTIFICATION</scope>
    <source>
        <strain evidence="4">NI907</strain>
    </source>
</reference>
<evidence type="ECO:0000313" key="3">
    <source>
        <dbReference type="Proteomes" id="UP000515153"/>
    </source>
</evidence>
<dbReference type="InterPro" id="IPR050275">
    <property type="entry name" value="PGM_Phosphatase"/>
</dbReference>
<keyword evidence="1" id="KW-0324">Glycolysis</keyword>
<dbReference type="GeneID" id="41964098"/>
<dbReference type="GO" id="GO:0005737">
    <property type="term" value="C:cytoplasm"/>
    <property type="evidence" value="ECO:0007669"/>
    <property type="project" value="TreeGrafter"/>
</dbReference>
<keyword evidence="3" id="KW-1185">Reference proteome</keyword>
<dbReference type="GO" id="GO:0016791">
    <property type="term" value="F:phosphatase activity"/>
    <property type="evidence" value="ECO:0007669"/>
    <property type="project" value="TreeGrafter"/>
</dbReference>
<dbReference type="PANTHER" id="PTHR48100">
    <property type="entry name" value="BROAD-SPECIFICITY PHOSPHATASE YOR283W-RELATED"/>
    <property type="match status" value="1"/>
</dbReference>
<dbReference type="PANTHER" id="PTHR48100:SF1">
    <property type="entry name" value="HISTIDINE PHOSPHATASE FAMILY PROTEIN-RELATED"/>
    <property type="match status" value="1"/>
</dbReference>
<dbReference type="InterPro" id="IPR001345">
    <property type="entry name" value="PG/BPGM_mutase_AS"/>
</dbReference>
<protein>
    <submittedName>
        <fullName evidence="4">Uncharacterized protein</fullName>
    </submittedName>
</protein>
<proteinExistence type="predicted"/>